<sequence length="197" mass="21929">MENNNRLSAKDLINTGIYTAIYAVVMFAFTIVTSFAPITYVLLPAFLAIICAPIYMLFITKVKTFGMITIMGILIGILMMFVTGNSWIMFVFCALLGLISDLITKAGGYSSKSMASFGYYIFSFWPISSFFQIWFMRDKYFDTVVASMGQNYADGLKAITPYWIIPVMFIYTFVAAIIGGLIAGKINKKHFAKAGIA</sequence>
<keyword evidence="3" id="KW-1185">Reference proteome</keyword>
<feature type="transmembrane region" description="Helical" evidence="1">
    <location>
        <begin position="38"/>
        <end position="58"/>
    </location>
</feature>
<evidence type="ECO:0000313" key="3">
    <source>
        <dbReference type="Proteomes" id="UP000198838"/>
    </source>
</evidence>
<feature type="transmembrane region" description="Helical" evidence="1">
    <location>
        <begin position="116"/>
        <end position="135"/>
    </location>
</feature>
<dbReference type="Proteomes" id="UP000198838">
    <property type="component" value="Unassembled WGS sequence"/>
</dbReference>
<name>A0A1I0XB46_9FIRM</name>
<dbReference type="OrthoDB" id="9781459at2"/>
<feature type="transmembrane region" description="Helical" evidence="1">
    <location>
        <begin position="87"/>
        <end position="104"/>
    </location>
</feature>
<keyword evidence="1" id="KW-0472">Membrane</keyword>
<evidence type="ECO:0000256" key="1">
    <source>
        <dbReference type="SAM" id="Phobius"/>
    </source>
</evidence>
<dbReference type="STRING" id="1120918.SAMN05216249_10616"/>
<reference evidence="2 3" key="1">
    <citation type="submission" date="2016-10" db="EMBL/GenBank/DDBJ databases">
        <authorList>
            <person name="de Groot N.N."/>
        </authorList>
    </citation>
    <scope>NUCLEOTIDE SEQUENCE [LARGE SCALE GENOMIC DNA]</scope>
    <source>
        <strain evidence="2 3">DSM 5522</strain>
    </source>
</reference>
<accession>A0A1I0XB46</accession>
<protein>
    <submittedName>
        <fullName evidence="2">Energy-coupling factor transport system substrate-specific component</fullName>
    </submittedName>
</protein>
<dbReference type="Pfam" id="PF09605">
    <property type="entry name" value="Trep_Strep"/>
    <property type="match status" value="1"/>
</dbReference>
<feature type="transmembrane region" description="Helical" evidence="1">
    <location>
        <begin position="162"/>
        <end position="183"/>
    </location>
</feature>
<dbReference type="EMBL" id="FOJY01000006">
    <property type="protein sequence ID" value="SFA97143.1"/>
    <property type="molecule type" value="Genomic_DNA"/>
</dbReference>
<gene>
    <name evidence="2" type="ORF">SAMN05216249_10616</name>
</gene>
<feature type="transmembrane region" description="Helical" evidence="1">
    <location>
        <begin position="65"/>
        <end position="81"/>
    </location>
</feature>
<keyword evidence="1" id="KW-1133">Transmembrane helix</keyword>
<keyword evidence="1" id="KW-0812">Transmembrane</keyword>
<proteinExistence type="predicted"/>
<dbReference type="AlphaFoldDB" id="A0A1I0XB46"/>
<evidence type="ECO:0000313" key="2">
    <source>
        <dbReference type="EMBL" id="SFA97143.1"/>
    </source>
</evidence>
<dbReference type="InterPro" id="IPR011733">
    <property type="entry name" value="CHP02185_IM"/>
</dbReference>
<dbReference type="NCBIfam" id="TIGR02185">
    <property type="entry name" value="Trep_Strep"/>
    <property type="match status" value="1"/>
</dbReference>
<feature type="transmembrane region" description="Helical" evidence="1">
    <location>
        <begin position="12"/>
        <end position="32"/>
    </location>
</feature>
<organism evidence="2 3">
    <name type="scientific">Acetitomaculum ruminis DSM 5522</name>
    <dbReference type="NCBI Taxonomy" id="1120918"/>
    <lineage>
        <taxon>Bacteria</taxon>
        <taxon>Bacillati</taxon>
        <taxon>Bacillota</taxon>
        <taxon>Clostridia</taxon>
        <taxon>Lachnospirales</taxon>
        <taxon>Lachnospiraceae</taxon>
        <taxon>Acetitomaculum</taxon>
    </lineage>
</organism>
<dbReference type="RefSeq" id="WP_092871361.1">
    <property type="nucleotide sequence ID" value="NZ_FOJY01000006.1"/>
</dbReference>